<comment type="caution">
    <text evidence="2">The sequence shown here is derived from an EMBL/GenBank/DDBJ whole genome shotgun (WGS) entry which is preliminary data.</text>
</comment>
<name>A0ABT2SJ29_9FIRM</name>
<dbReference type="InterPro" id="IPR009081">
    <property type="entry name" value="PP-bd_ACP"/>
</dbReference>
<proteinExistence type="predicted"/>
<dbReference type="Pfam" id="PF00550">
    <property type="entry name" value="PP-binding"/>
    <property type="match status" value="1"/>
</dbReference>
<organism evidence="2 3">
    <name type="scientific">Muricoprocola aceti</name>
    <dbReference type="NCBI Taxonomy" id="2981772"/>
    <lineage>
        <taxon>Bacteria</taxon>
        <taxon>Bacillati</taxon>
        <taxon>Bacillota</taxon>
        <taxon>Clostridia</taxon>
        <taxon>Lachnospirales</taxon>
        <taxon>Lachnospiraceae</taxon>
        <taxon>Muricoprocola</taxon>
    </lineage>
</organism>
<gene>
    <name evidence="2" type="ORF">OCV47_03975</name>
</gene>
<dbReference type="Proteomes" id="UP001652338">
    <property type="component" value="Unassembled WGS sequence"/>
</dbReference>
<dbReference type="InterPro" id="IPR036736">
    <property type="entry name" value="ACP-like_sf"/>
</dbReference>
<reference evidence="2 3" key="1">
    <citation type="journal article" date="2021" name="ISME Commun">
        <title>Automated analysis of genomic sequences facilitates high-throughput and comprehensive description of bacteria.</title>
        <authorList>
            <person name="Hitch T.C.A."/>
        </authorList>
    </citation>
    <scope>NUCLEOTIDE SEQUENCE [LARGE SCALE GENOMIC DNA]</scope>
    <source>
        <strain evidence="2 3">Sanger_29</strain>
    </source>
</reference>
<feature type="domain" description="Carrier" evidence="1">
    <location>
        <begin position="1"/>
        <end position="74"/>
    </location>
</feature>
<dbReference type="EMBL" id="JAOQKE010000003">
    <property type="protein sequence ID" value="MCU6724526.1"/>
    <property type="molecule type" value="Genomic_DNA"/>
</dbReference>
<evidence type="ECO:0000313" key="2">
    <source>
        <dbReference type="EMBL" id="MCU6724526.1"/>
    </source>
</evidence>
<dbReference type="PROSITE" id="PS50075">
    <property type="entry name" value="CARRIER"/>
    <property type="match status" value="1"/>
</dbReference>
<protein>
    <submittedName>
        <fullName evidence="2">Acyl carrier protein</fullName>
    </submittedName>
</protein>
<evidence type="ECO:0000259" key="1">
    <source>
        <dbReference type="PROSITE" id="PS50075"/>
    </source>
</evidence>
<dbReference type="SUPFAM" id="SSF47336">
    <property type="entry name" value="ACP-like"/>
    <property type="match status" value="1"/>
</dbReference>
<accession>A0ABT2SJ29</accession>
<dbReference type="RefSeq" id="WP_256299768.1">
    <property type="nucleotide sequence ID" value="NZ_JAOQKE010000003.1"/>
</dbReference>
<evidence type="ECO:0000313" key="3">
    <source>
        <dbReference type="Proteomes" id="UP001652338"/>
    </source>
</evidence>
<sequence>MRDKVLEVLEGEFPEIDFLSSDELVDDGILDSLTLTGIIAALTMEFGITIPYEEIIEENFNSVDGMASMVERLMD</sequence>
<keyword evidence="3" id="KW-1185">Reference proteome</keyword>
<dbReference type="Gene3D" id="1.10.1200.10">
    <property type="entry name" value="ACP-like"/>
    <property type="match status" value="1"/>
</dbReference>